<keyword evidence="10" id="KW-0539">Nucleus</keyword>
<feature type="region of interest" description="Disordered" evidence="13">
    <location>
        <begin position="112"/>
        <end position="134"/>
    </location>
</feature>
<dbReference type="PROSITE" id="PS50950">
    <property type="entry name" value="ZF_THAP"/>
    <property type="match status" value="1"/>
</dbReference>
<evidence type="ECO:0000256" key="3">
    <source>
        <dbReference type="ARBA" id="ARBA00022723"/>
    </source>
</evidence>
<keyword evidence="5" id="KW-0862">Zinc</keyword>
<protein>
    <submittedName>
        <fullName evidence="15">THAP domain containing protein</fullName>
    </submittedName>
</protein>
<dbReference type="InterPro" id="IPR026516">
    <property type="entry name" value="THAP1/10"/>
</dbReference>
<evidence type="ECO:0000256" key="1">
    <source>
        <dbReference type="ARBA" id="ARBA00004642"/>
    </source>
</evidence>
<dbReference type="EMBL" id="GFPF01012293">
    <property type="protein sequence ID" value="MAA23439.1"/>
    <property type="molecule type" value="Transcribed_RNA"/>
</dbReference>
<evidence type="ECO:0000313" key="15">
    <source>
        <dbReference type="EMBL" id="MAA23439.1"/>
    </source>
</evidence>
<evidence type="ECO:0000256" key="7">
    <source>
        <dbReference type="ARBA" id="ARBA00023054"/>
    </source>
</evidence>
<evidence type="ECO:0000256" key="5">
    <source>
        <dbReference type="ARBA" id="ARBA00022833"/>
    </source>
</evidence>
<sequence length="195" mass="21591">MSKRKTNSHCFAPGCRSGYPGAPKASLFAAPRNDDLRRKWARNLWRADKPLTETSAVCEHHFEPRYILREYVHVINGTEVRIPRGKPSLVPDAVPTLLPGCSVYLSVAVPKQRPERKRKAAKPGECASRKWSRADAPHETAVHLTDGGEIQGMHVTAVTSARFSKLLVSYRNSCPLESDGCDDSDKQAHKAGDFS</sequence>
<name>A0A224Z5J0_9ACAR</name>
<feature type="domain" description="THAP-type" evidence="14">
    <location>
        <begin position="1"/>
        <end position="98"/>
    </location>
</feature>
<dbReference type="GO" id="GO:0043565">
    <property type="term" value="F:sequence-specific DNA binding"/>
    <property type="evidence" value="ECO:0007669"/>
    <property type="project" value="InterPro"/>
</dbReference>
<feature type="region of interest" description="Disordered" evidence="13">
    <location>
        <begin position="176"/>
        <end position="195"/>
    </location>
</feature>
<keyword evidence="9" id="KW-0804">Transcription</keyword>
<accession>A0A224Z5J0</accession>
<reference evidence="15" key="1">
    <citation type="journal article" date="2017" name="Parasit. Vectors">
        <title>Sialotranscriptomics of Rhipicephalus zambeziensis reveals intricate expression profiles of secretory proteins and suggests tight temporal transcriptional regulation during blood-feeding.</title>
        <authorList>
            <person name="de Castro M.H."/>
            <person name="de Klerk D."/>
            <person name="Pienaar R."/>
            <person name="Rees D.J.G."/>
            <person name="Mans B.J."/>
        </authorList>
    </citation>
    <scope>NUCLEOTIDE SEQUENCE</scope>
    <source>
        <tissue evidence="15">Salivary glands</tissue>
    </source>
</reference>
<evidence type="ECO:0000256" key="11">
    <source>
        <dbReference type="ARBA" id="ARBA00023306"/>
    </source>
</evidence>
<comment type="subcellular location">
    <subcellularLocation>
        <location evidence="1">Nucleus</location>
        <location evidence="1">Nucleoplasm</location>
    </subcellularLocation>
</comment>
<evidence type="ECO:0000256" key="10">
    <source>
        <dbReference type="ARBA" id="ARBA00023242"/>
    </source>
</evidence>
<dbReference type="SMART" id="SM00692">
    <property type="entry name" value="DM3"/>
    <property type="match status" value="1"/>
</dbReference>
<organism evidence="15">
    <name type="scientific">Rhipicephalus zambeziensis</name>
    <dbReference type="NCBI Taxonomy" id="60191"/>
    <lineage>
        <taxon>Eukaryota</taxon>
        <taxon>Metazoa</taxon>
        <taxon>Ecdysozoa</taxon>
        <taxon>Arthropoda</taxon>
        <taxon>Chelicerata</taxon>
        <taxon>Arachnida</taxon>
        <taxon>Acari</taxon>
        <taxon>Parasitiformes</taxon>
        <taxon>Ixodida</taxon>
        <taxon>Ixodoidea</taxon>
        <taxon>Ixodidae</taxon>
        <taxon>Rhipicephalinae</taxon>
        <taxon>Rhipicephalus</taxon>
        <taxon>Rhipicephalus</taxon>
    </lineage>
</organism>
<keyword evidence="11" id="KW-0131">Cell cycle</keyword>
<dbReference type="GO" id="GO:0005654">
    <property type="term" value="C:nucleoplasm"/>
    <property type="evidence" value="ECO:0007669"/>
    <property type="project" value="UniProtKB-SubCell"/>
</dbReference>
<keyword evidence="4 12" id="KW-0863">Zinc-finger</keyword>
<dbReference type="InterPro" id="IPR006612">
    <property type="entry name" value="THAP_Znf"/>
</dbReference>
<evidence type="ECO:0000256" key="2">
    <source>
        <dbReference type="ARBA" id="ARBA00006177"/>
    </source>
</evidence>
<dbReference type="SMART" id="SM00980">
    <property type="entry name" value="THAP"/>
    <property type="match status" value="1"/>
</dbReference>
<evidence type="ECO:0000256" key="8">
    <source>
        <dbReference type="ARBA" id="ARBA00023125"/>
    </source>
</evidence>
<dbReference type="GO" id="GO:0008270">
    <property type="term" value="F:zinc ion binding"/>
    <property type="evidence" value="ECO:0007669"/>
    <property type="project" value="UniProtKB-KW"/>
</dbReference>
<evidence type="ECO:0000259" key="14">
    <source>
        <dbReference type="PROSITE" id="PS50950"/>
    </source>
</evidence>
<evidence type="ECO:0000256" key="9">
    <source>
        <dbReference type="ARBA" id="ARBA00023163"/>
    </source>
</evidence>
<keyword evidence="3" id="KW-0479">Metal-binding</keyword>
<keyword evidence="7" id="KW-0175">Coiled coil</keyword>
<evidence type="ECO:0000256" key="4">
    <source>
        <dbReference type="ARBA" id="ARBA00022771"/>
    </source>
</evidence>
<dbReference type="PANTHER" id="PTHR46600">
    <property type="entry name" value="THAP DOMAIN-CONTAINING"/>
    <property type="match status" value="1"/>
</dbReference>
<evidence type="ECO:0000256" key="12">
    <source>
        <dbReference type="PROSITE-ProRule" id="PRU00309"/>
    </source>
</evidence>
<dbReference type="Pfam" id="PF05485">
    <property type="entry name" value="THAP"/>
    <property type="match status" value="1"/>
</dbReference>
<dbReference type="SUPFAM" id="SSF57716">
    <property type="entry name" value="Glucocorticoid receptor-like (DNA-binding domain)"/>
    <property type="match status" value="1"/>
</dbReference>
<feature type="compositionally biased region" description="Basic and acidic residues" evidence="13">
    <location>
        <begin position="183"/>
        <end position="195"/>
    </location>
</feature>
<keyword evidence="8 12" id="KW-0238">DNA-binding</keyword>
<comment type="similarity">
    <text evidence="2">Belongs to the THAP1 family.</text>
</comment>
<evidence type="ECO:0000256" key="6">
    <source>
        <dbReference type="ARBA" id="ARBA00023015"/>
    </source>
</evidence>
<evidence type="ECO:0000256" key="13">
    <source>
        <dbReference type="SAM" id="MobiDB-lite"/>
    </source>
</evidence>
<dbReference type="PANTHER" id="PTHR46600:SF1">
    <property type="entry name" value="THAP DOMAIN-CONTAINING PROTEIN 1"/>
    <property type="match status" value="1"/>
</dbReference>
<dbReference type="AlphaFoldDB" id="A0A224Z5J0"/>
<proteinExistence type="inferred from homology"/>
<keyword evidence="6" id="KW-0805">Transcription regulation</keyword>